<comment type="caution">
    <text evidence="2">The sequence shown here is derived from an EMBL/GenBank/DDBJ whole genome shotgun (WGS) entry which is preliminary data.</text>
</comment>
<organism evidence="2 3">
    <name type="scientific">Hanseniaspora osmophila</name>
    <dbReference type="NCBI Taxonomy" id="56408"/>
    <lineage>
        <taxon>Eukaryota</taxon>
        <taxon>Fungi</taxon>
        <taxon>Dikarya</taxon>
        <taxon>Ascomycota</taxon>
        <taxon>Saccharomycotina</taxon>
        <taxon>Saccharomycetes</taxon>
        <taxon>Saccharomycodales</taxon>
        <taxon>Saccharomycodaceae</taxon>
        <taxon>Hanseniaspora</taxon>
    </lineage>
</organism>
<dbReference type="AlphaFoldDB" id="A0A1E5R7Y3"/>
<feature type="transmembrane region" description="Helical" evidence="1">
    <location>
        <begin position="46"/>
        <end position="63"/>
    </location>
</feature>
<evidence type="ECO:0000313" key="3">
    <source>
        <dbReference type="Proteomes" id="UP000095728"/>
    </source>
</evidence>
<keyword evidence="1" id="KW-0812">Transmembrane</keyword>
<name>A0A1E5R7Y3_9ASCO</name>
<reference evidence="3" key="1">
    <citation type="journal article" date="2016" name="Genome Announc.">
        <title>Genome sequences of three species of Hanseniaspora isolated from spontaneous wine fermentations.</title>
        <authorList>
            <person name="Sternes P.R."/>
            <person name="Lee D."/>
            <person name="Kutyna D.R."/>
            <person name="Borneman A.R."/>
        </authorList>
    </citation>
    <scope>NUCLEOTIDE SEQUENCE [LARGE SCALE GENOMIC DNA]</scope>
    <source>
        <strain evidence="3">AWRI3579</strain>
    </source>
</reference>
<accession>A0A1E5R7Y3</accession>
<evidence type="ECO:0000256" key="1">
    <source>
        <dbReference type="SAM" id="Phobius"/>
    </source>
</evidence>
<keyword evidence="1" id="KW-1133">Transmembrane helix</keyword>
<keyword evidence="3" id="KW-1185">Reference proteome</keyword>
<protein>
    <submittedName>
        <fullName evidence="2">Uncharacterized protein</fullName>
    </submittedName>
</protein>
<dbReference type="Proteomes" id="UP000095728">
    <property type="component" value="Unassembled WGS sequence"/>
</dbReference>
<keyword evidence="1" id="KW-0472">Membrane</keyword>
<gene>
    <name evidence="2" type="ORF">AWRI3579_g3279</name>
</gene>
<dbReference type="InParanoid" id="A0A1E5R7Y3"/>
<sequence length="104" mass="11809">MLTRFTNLKTTAYVAKNITKKRSLHTTFNKKPSSDLNNSGSMVTNLYVFYLSLGFTIPFLISYQASQDRVNNLLTNDGLEKNMSEGKDICAECQFEMDPKRNNA</sequence>
<dbReference type="EMBL" id="LPNM01000009">
    <property type="protein sequence ID" value="OEJ83020.1"/>
    <property type="molecule type" value="Genomic_DNA"/>
</dbReference>
<evidence type="ECO:0000313" key="2">
    <source>
        <dbReference type="EMBL" id="OEJ83020.1"/>
    </source>
</evidence>
<proteinExistence type="predicted"/>